<dbReference type="STRING" id="391625.PPSIR1_33429"/>
<dbReference type="Pfam" id="PF01593">
    <property type="entry name" value="Amino_oxidase"/>
    <property type="match status" value="1"/>
</dbReference>
<gene>
    <name evidence="5" type="ORF">PPSIR1_33429</name>
</gene>
<evidence type="ECO:0000256" key="3">
    <source>
        <dbReference type="ARBA" id="ARBA00040298"/>
    </source>
</evidence>
<organism evidence="5 6">
    <name type="scientific">Plesiocystis pacifica SIR-1</name>
    <dbReference type="NCBI Taxonomy" id="391625"/>
    <lineage>
        <taxon>Bacteria</taxon>
        <taxon>Pseudomonadati</taxon>
        <taxon>Myxococcota</taxon>
        <taxon>Polyangia</taxon>
        <taxon>Nannocystales</taxon>
        <taxon>Nannocystaceae</taxon>
        <taxon>Plesiocystis</taxon>
    </lineage>
</organism>
<accession>A6G6P2</accession>
<dbReference type="Gene3D" id="3.50.50.60">
    <property type="entry name" value="FAD/NAD(P)-binding domain"/>
    <property type="match status" value="2"/>
</dbReference>
<dbReference type="EMBL" id="ABCS01000030">
    <property type="protein sequence ID" value="EDM78519.1"/>
    <property type="molecule type" value="Genomic_DNA"/>
</dbReference>
<sequence>MSGDPEVIVIGAGPNGLVAACVLARAGLDVLVVEAHPTRPGGALASEEATEPGFVHDVGAAFFPFAQISPAFRDLKLGDHGLRWTFAPIDSAHPAPDGTVAVLARDIERIRDNFGSPEDGAKMLEVANWHRKVEPHLLPAMLETFPAIRPALGLLPFALLRVAATFMRSGARLSQSWFRSEAARRVIPGLALHTDVGPDDTFGSGIGYMLAVMATTGGYGVPEGGAGAITDALVRLLESHGGRVRVGARVDSIVVRDKRAQAVVLAGGEELRATKAIVSDTSAPALLGRLVDEKLLPGRVVRKMRSFAQGWGTFKVDWALDGPVPWATELSREAAVVHAGDSLADLRSFTAQARGGELPTNPYLVIGQQSLSDPTRAPEGKHALWAYSRVPALPPGGDWKAVEERFGDAIDERIEGLAPGFKARIRARRVVSPSALEAMDANLVGGDLGGGSNAWYRQLVFRPIFPYFRYRTPVRGLYLGSSYAHPGAGVHGMCGYNAARIALRDLR</sequence>
<feature type="domain" description="Amine oxidase" evidence="4">
    <location>
        <begin position="16"/>
        <end position="383"/>
    </location>
</feature>
<dbReference type="Proteomes" id="UP000005801">
    <property type="component" value="Unassembled WGS sequence"/>
</dbReference>
<keyword evidence="6" id="KW-1185">Reference proteome</keyword>
<dbReference type="AlphaFoldDB" id="A6G6P2"/>
<dbReference type="SUPFAM" id="SSF51905">
    <property type="entry name" value="FAD/NAD(P)-binding domain"/>
    <property type="match status" value="1"/>
</dbReference>
<protein>
    <recommendedName>
        <fullName evidence="3">Pyridine nucleotide-disulfide oxidoreductase domain-containing protein 2</fullName>
    </recommendedName>
</protein>
<evidence type="ECO:0000256" key="1">
    <source>
        <dbReference type="ARBA" id="ARBA00037217"/>
    </source>
</evidence>
<dbReference type="PANTHER" id="PTHR10668:SF105">
    <property type="entry name" value="DEHYDROGENASE-RELATED"/>
    <property type="match status" value="1"/>
</dbReference>
<reference evidence="5 6" key="1">
    <citation type="submission" date="2007-06" db="EMBL/GenBank/DDBJ databases">
        <authorList>
            <person name="Shimkets L."/>
            <person name="Ferriera S."/>
            <person name="Johnson J."/>
            <person name="Kravitz S."/>
            <person name="Beeson K."/>
            <person name="Sutton G."/>
            <person name="Rogers Y.-H."/>
            <person name="Friedman R."/>
            <person name="Frazier M."/>
            <person name="Venter J.C."/>
        </authorList>
    </citation>
    <scope>NUCLEOTIDE SEQUENCE [LARGE SCALE GENOMIC DNA]</scope>
    <source>
        <strain evidence="5 6">SIR-1</strain>
    </source>
</reference>
<evidence type="ECO:0000313" key="6">
    <source>
        <dbReference type="Proteomes" id="UP000005801"/>
    </source>
</evidence>
<dbReference type="OrthoDB" id="9774675at2"/>
<evidence type="ECO:0000313" key="5">
    <source>
        <dbReference type="EMBL" id="EDM78519.1"/>
    </source>
</evidence>
<evidence type="ECO:0000259" key="4">
    <source>
        <dbReference type="Pfam" id="PF01593"/>
    </source>
</evidence>
<comment type="caution">
    <text evidence="5">The sequence shown here is derived from an EMBL/GenBank/DDBJ whole genome shotgun (WGS) entry which is preliminary data.</text>
</comment>
<dbReference type="PANTHER" id="PTHR10668">
    <property type="entry name" value="PHYTOENE DEHYDROGENASE"/>
    <property type="match status" value="1"/>
</dbReference>
<dbReference type="InterPro" id="IPR036188">
    <property type="entry name" value="FAD/NAD-bd_sf"/>
</dbReference>
<dbReference type="eggNOG" id="COG1233">
    <property type="taxonomic scope" value="Bacteria"/>
</dbReference>
<dbReference type="RefSeq" id="WP_006972391.1">
    <property type="nucleotide sequence ID" value="NZ_ABCS01000030.1"/>
</dbReference>
<comment type="subunit">
    <text evidence="2">Interacts with COX5B; this interaction may contribute to localize PYROXD2 to the inner face of the inner mitochondrial membrane.</text>
</comment>
<name>A6G6P2_9BACT</name>
<dbReference type="GO" id="GO:0016491">
    <property type="term" value="F:oxidoreductase activity"/>
    <property type="evidence" value="ECO:0007669"/>
    <property type="project" value="InterPro"/>
</dbReference>
<proteinExistence type="predicted"/>
<comment type="function">
    <text evidence="1">Probable oxidoreductase that may play a role as regulator of mitochondrial function.</text>
</comment>
<dbReference type="InterPro" id="IPR002937">
    <property type="entry name" value="Amino_oxidase"/>
</dbReference>
<evidence type="ECO:0000256" key="2">
    <source>
        <dbReference type="ARBA" id="ARBA00038825"/>
    </source>
</evidence>